<dbReference type="STRING" id="133385.A0A2T9YXD6"/>
<evidence type="ECO:0000313" key="3">
    <source>
        <dbReference type="Proteomes" id="UP000245383"/>
    </source>
</evidence>
<sequence length="332" mass="36890">MSKRIGTHNGSFHADEALACYMLLQLPEYKEATITRTRDSAELEKCDIVVDVGGVYDHAALRYDHHQREFKDTFSDKYSTKLSSAGLIYKHYGKQIISAVLGYGKQSDSTESQAAAVELLYEKLYKGFIEGLDGIDNGVNQYPSTLTPAYEENTNVSNLVKGLNPWWNAEVQNFDEQFHKAVALIGGVFRNKVEYYGMSWIPARTIVENAFNSRFQVDPSGQILVLDQFCPWESHLYDIEDSLLAKDTPKPLYVIFQDSNGSSRVRAISAKLGSFENRKPLPASWRGLRDAELSALCGIDRCVFVHSSGFIGGNATLDGALAMAIKAISSSD</sequence>
<dbReference type="GO" id="GO:0005634">
    <property type="term" value="C:nucleus"/>
    <property type="evidence" value="ECO:0007669"/>
    <property type="project" value="TreeGrafter"/>
</dbReference>
<dbReference type="Pfam" id="PF03690">
    <property type="entry name" value="MYG1_exonuc"/>
    <property type="match status" value="1"/>
</dbReference>
<dbReference type="EMBL" id="MBFR01000020">
    <property type="protein sequence ID" value="PVU97000.1"/>
    <property type="molecule type" value="Genomic_DNA"/>
</dbReference>
<dbReference type="Proteomes" id="UP000245383">
    <property type="component" value="Unassembled WGS sequence"/>
</dbReference>
<comment type="caution">
    <text evidence="2">The sequence shown here is derived from an EMBL/GenBank/DDBJ whole genome shotgun (WGS) entry which is preliminary data.</text>
</comment>
<proteinExistence type="inferred from homology"/>
<dbReference type="InterPro" id="IPR003226">
    <property type="entry name" value="MYG1_exonuclease"/>
</dbReference>
<dbReference type="PANTHER" id="PTHR11215">
    <property type="entry name" value="METAL DEPENDENT HYDROLASE - RELATED"/>
    <property type="match status" value="1"/>
</dbReference>
<accession>A0A2T9YXD6</accession>
<keyword evidence="3" id="KW-1185">Reference proteome</keyword>
<dbReference type="PANTHER" id="PTHR11215:SF1">
    <property type="entry name" value="MYG1 EXONUCLEASE"/>
    <property type="match status" value="1"/>
</dbReference>
<dbReference type="OrthoDB" id="10265310at2759"/>
<evidence type="ECO:0000256" key="1">
    <source>
        <dbReference type="ARBA" id="ARBA00010105"/>
    </source>
</evidence>
<comment type="similarity">
    <text evidence="1">Belongs to the MYG1 family.</text>
</comment>
<reference evidence="2 3" key="1">
    <citation type="journal article" date="2018" name="MBio">
        <title>Comparative Genomics Reveals the Core Gene Toolbox for the Fungus-Insect Symbiosis.</title>
        <authorList>
            <person name="Wang Y."/>
            <person name="Stata M."/>
            <person name="Wang W."/>
            <person name="Stajich J.E."/>
            <person name="White M.M."/>
            <person name="Moncalvo J.M."/>
        </authorList>
    </citation>
    <scope>NUCLEOTIDE SEQUENCE [LARGE SCALE GENOMIC DNA]</scope>
    <source>
        <strain evidence="2 3">SWE-8-4</strain>
    </source>
</reference>
<dbReference type="GO" id="GO:0005737">
    <property type="term" value="C:cytoplasm"/>
    <property type="evidence" value="ECO:0007669"/>
    <property type="project" value="TreeGrafter"/>
</dbReference>
<evidence type="ECO:0008006" key="4">
    <source>
        <dbReference type="Google" id="ProtNLM"/>
    </source>
</evidence>
<dbReference type="AlphaFoldDB" id="A0A2T9YXD6"/>
<name>A0A2T9YXD6_9FUNG</name>
<evidence type="ECO:0000313" key="2">
    <source>
        <dbReference type="EMBL" id="PVU97000.1"/>
    </source>
</evidence>
<gene>
    <name evidence="2" type="ORF">BB561_000850</name>
</gene>
<protein>
    <recommendedName>
        <fullName evidence="4">Metal-dependent protein hydrolase</fullName>
    </recommendedName>
</protein>
<organism evidence="2 3">
    <name type="scientific">Smittium simulii</name>
    <dbReference type="NCBI Taxonomy" id="133385"/>
    <lineage>
        <taxon>Eukaryota</taxon>
        <taxon>Fungi</taxon>
        <taxon>Fungi incertae sedis</taxon>
        <taxon>Zoopagomycota</taxon>
        <taxon>Kickxellomycotina</taxon>
        <taxon>Harpellomycetes</taxon>
        <taxon>Harpellales</taxon>
        <taxon>Legeriomycetaceae</taxon>
        <taxon>Smittium</taxon>
    </lineage>
</organism>